<evidence type="ECO:0000313" key="3">
    <source>
        <dbReference type="EMBL" id="PRY25112.1"/>
    </source>
</evidence>
<proteinExistence type="predicted"/>
<evidence type="ECO:0000256" key="1">
    <source>
        <dbReference type="SAM" id="Phobius"/>
    </source>
</evidence>
<dbReference type="GO" id="GO:0016020">
    <property type="term" value="C:membrane"/>
    <property type="evidence" value="ECO:0007669"/>
    <property type="project" value="InterPro"/>
</dbReference>
<gene>
    <name evidence="3" type="ORF">CLV78_102289</name>
</gene>
<dbReference type="InterPro" id="IPR000045">
    <property type="entry name" value="Prepilin_IV_endopep_pep"/>
</dbReference>
<keyword evidence="1" id="KW-0472">Membrane</keyword>
<feature type="transmembrane region" description="Helical" evidence="1">
    <location>
        <begin position="61"/>
        <end position="81"/>
    </location>
</feature>
<comment type="caution">
    <text evidence="3">The sequence shown here is derived from an EMBL/GenBank/DDBJ whole genome shotgun (WGS) entry which is preliminary data.</text>
</comment>
<dbReference type="EMBL" id="PVTD01000002">
    <property type="protein sequence ID" value="PRY25112.1"/>
    <property type="molecule type" value="Genomic_DNA"/>
</dbReference>
<accession>A0A2T0RVF8</accession>
<dbReference type="AlphaFoldDB" id="A0A2T0RVF8"/>
<keyword evidence="1" id="KW-0812">Transmembrane</keyword>
<organism evidence="3 4">
    <name type="scientific">Aliiruegeria haliotis</name>
    <dbReference type="NCBI Taxonomy" id="1280846"/>
    <lineage>
        <taxon>Bacteria</taxon>
        <taxon>Pseudomonadati</taxon>
        <taxon>Pseudomonadota</taxon>
        <taxon>Alphaproteobacteria</taxon>
        <taxon>Rhodobacterales</taxon>
        <taxon>Roseobacteraceae</taxon>
        <taxon>Aliiruegeria</taxon>
    </lineage>
</organism>
<sequence>MLEITTWEALCFLPFAVPIGIWVAVNDMAHMKIPNKAVMALVAVFAVVGLVALPLEAYLWRWLHLVVVLVIGFLANMIRLLGAGDAKFAAAMAPFIVLGDATKVIYLFAGLVLLTYAGHRIARAVPAIRNATPDWESWKRRKDFPMGLALGPLLIVYLALGALYGT</sequence>
<protein>
    <submittedName>
        <fullName evidence="3">Prepilin peptidase CpaA</fullName>
    </submittedName>
</protein>
<dbReference type="GO" id="GO:0004190">
    <property type="term" value="F:aspartic-type endopeptidase activity"/>
    <property type="evidence" value="ECO:0007669"/>
    <property type="project" value="InterPro"/>
</dbReference>
<dbReference type="OrthoDB" id="7709484at2"/>
<feature type="transmembrane region" description="Helical" evidence="1">
    <location>
        <begin position="6"/>
        <end position="25"/>
    </location>
</feature>
<keyword evidence="4" id="KW-1185">Reference proteome</keyword>
<feature type="transmembrane region" description="Helical" evidence="1">
    <location>
        <begin position="144"/>
        <end position="164"/>
    </location>
</feature>
<keyword evidence="1" id="KW-1133">Transmembrane helix</keyword>
<feature type="transmembrane region" description="Helical" evidence="1">
    <location>
        <begin position="37"/>
        <end position="55"/>
    </location>
</feature>
<name>A0A2T0RVF8_9RHOB</name>
<dbReference type="Proteomes" id="UP000239480">
    <property type="component" value="Unassembled WGS sequence"/>
</dbReference>
<evidence type="ECO:0000313" key="4">
    <source>
        <dbReference type="Proteomes" id="UP000239480"/>
    </source>
</evidence>
<dbReference type="Gene3D" id="1.20.120.1220">
    <property type="match status" value="1"/>
</dbReference>
<evidence type="ECO:0000259" key="2">
    <source>
        <dbReference type="Pfam" id="PF01478"/>
    </source>
</evidence>
<dbReference type="Pfam" id="PF01478">
    <property type="entry name" value="Peptidase_A24"/>
    <property type="match status" value="1"/>
</dbReference>
<feature type="transmembrane region" description="Helical" evidence="1">
    <location>
        <begin position="93"/>
        <end position="117"/>
    </location>
</feature>
<feature type="domain" description="Prepilin type IV endopeptidase peptidase" evidence="2">
    <location>
        <begin position="19"/>
        <end position="108"/>
    </location>
</feature>
<dbReference type="RefSeq" id="WP_106204042.1">
    <property type="nucleotide sequence ID" value="NZ_PVTD01000002.1"/>
</dbReference>
<reference evidence="3 4" key="1">
    <citation type="submission" date="2018-03" db="EMBL/GenBank/DDBJ databases">
        <title>Genomic Encyclopedia of Archaeal and Bacterial Type Strains, Phase II (KMG-II): from individual species to whole genera.</title>
        <authorList>
            <person name="Goeker M."/>
        </authorList>
    </citation>
    <scope>NUCLEOTIDE SEQUENCE [LARGE SCALE GENOMIC DNA]</scope>
    <source>
        <strain evidence="3 4">DSM 29328</strain>
    </source>
</reference>